<gene>
    <name evidence="2" type="ORF">BINO364_LOCUS570</name>
</gene>
<name>A0A8J9URD8_9NEOP</name>
<proteinExistence type="predicted"/>
<dbReference type="EMBL" id="OV170221">
    <property type="protein sequence ID" value="CAH0713405.1"/>
    <property type="molecule type" value="Genomic_DNA"/>
</dbReference>
<keyword evidence="3" id="KW-1185">Reference proteome</keyword>
<evidence type="ECO:0000313" key="2">
    <source>
        <dbReference type="EMBL" id="CAH0713405.1"/>
    </source>
</evidence>
<dbReference type="AlphaFoldDB" id="A0A8J9URD8"/>
<dbReference type="Proteomes" id="UP000838878">
    <property type="component" value="Chromosome 1"/>
</dbReference>
<feature type="non-terminal residue" evidence="2">
    <location>
        <position position="329"/>
    </location>
</feature>
<dbReference type="OrthoDB" id="10002384at2759"/>
<reference evidence="2" key="1">
    <citation type="submission" date="2021-12" db="EMBL/GenBank/DDBJ databases">
        <authorList>
            <person name="Martin H S."/>
        </authorList>
    </citation>
    <scope>NUCLEOTIDE SEQUENCE</scope>
</reference>
<protein>
    <submittedName>
        <fullName evidence="2">Uncharacterized protein</fullName>
    </submittedName>
</protein>
<organism evidence="2 3">
    <name type="scientific">Brenthis ino</name>
    <name type="common">lesser marbled fritillary</name>
    <dbReference type="NCBI Taxonomy" id="405034"/>
    <lineage>
        <taxon>Eukaryota</taxon>
        <taxon>Metazoa</taxon>
        <taxon>Ecdysozoa</taxon>
        <taxon>Arthropoda</taxon>
        <taxon>Hexapoda</taxon>
        <taxon>Insecta</taxon>
        <taxon>Pterygota</taxon>
        <taxon>Neoptera</taxon>
        <taxon>Endopterygota</taxon>
        <taxon>Lepidoptera</taxon>
        <taxon>Glossata</taxon>
        <taxon>Ditrysia</taxon>
        <taxon>Papilionoidea</taxon>
        <taxon>Nymphalidae</taxon>
        <taxon>Heliconiinae</taxon>
        <taxon>Argynnini</taxon>
        <taxon>Brenthis</taxon>
    </lineage>
</organism>
<sequence length="329" mass="38405">MVKTVISKPILSYTEQSCSTSIIHKGTKDNPKKTTQSADHFYCKTPNNEICKSCGDCDQVNRQNSTKGRNMIFKNPHPQKPTSQIKQNKHTNKKYDIHQYYRNENYKSCDSLNDIRKVSLKTILEQPEKVSSSENSIFQVCPDSDEEVTLMDLNKDENIQNIKEFRKNNYFECHSAKSRLYSKGSVTSLSDHKCAYRFYLNDRLFPVPINTDHQNNVRCIECHLPMKNNSEPKGMIQAKVKLNNKLQDMLLMLPVQNSVIIKERRRREIKNDDCIYFGIVKLDLNGDSIFKRTLPEDSLALRYQKGYREHATREKYEYEKIAKDDVIII</sequence>
<evidence type="ECO:0000256" key="1">
    <source>
        <dbReference type="SAM" id="MobiDB-lite"/>
    </source>
</evidence>
<feature type="region of interest" description="Disordered" evidence="1">
    <location>
        <begin position="68"/>
        <end position="89"/>
    </location>
</feature>
<evidence type="ECO:0000313" key="3">
    <source>
        <dbReference type="Proteomes" id="UP000838878"/>
    </source>
</evidence>
<accession>A0A8J9URD8</accession>